<evidence type="ECO:0000259" key="10">
    <source>
        <dbReference type="PROSITE" id="PS51910"/>
    </source>
</evidence>
<keyword evidence="6 7" id="KW-0326">Glycosidase</keyword>
<comment type="similarity">
    <text evidence="8">Belongs to the glycosyl hydrolase 18 family.</text>
</comment>
<sequence>MTRRPTRRGAAVALAAATALGASVLTAPAAGAAPADGGDPDGINGFRSVGYFQAHAPSKEDGGRDYQVEDIITSGAIDDLTHLNYSFGNVTTDLVCDISDGVVPDHGVDPGEVEGDPENDYLRLVSAKDSVDGVADSPDQALAGNFNQLRKLKEEYPGIKILVSLGGWTWSDNFPAATATPEAREKLVESCLDLYIDGDLPVYGDQGGEGVAAGIFDGIDIDWEWPAANGEHGPVYGDEEKANFLAMLQEFRTELDERAEANDTEYLLTGFAPAGWAPRTNGGWVDPIAIDSFDYINIQGYDYHGGWVGNRTGHQGNLHAYDWPVDPTQPDGEQTSANWGLAADGLLNAYKAAGYDGEQLNLGMAVYGQGWEGVTDGEIAGTAATASIGTPTYDELKNLGKAYFDPEAGASWRYDGDRWYSYDDKKSVNAKSEWLAENDFGGAMWWDISGDKKNDLVGQAADTFRTATPGPQVGEQCAAPWYAAGVYTKGATVSHDGVEYEAKYWTRNQEPGSSSAWTEIGGCGTAPAVEVEQCGDAWDSAATYRKGDVVTRAGVNYTAQWWTKGDLPGGSAWSSWDAGVPCA</sequence>
<dbReference type="InterPro" id="IPR017853">
    <property type="entry name" value="GH"/>
</dbReference>
<evidence type="ECO:0000256" key="1">
    <source>
        <dbReference type="ARBA" id="ARBA00000822"/>
    </source>
</evidence>
<evidence type="ECO:0000256" key="2">
    <source>
        <dbReference type="ARBA" id="ARBA00012729"/>
    </source>
</evidence>
<dbReference type="InterPro" id="IPR050314">
    <property type="entry name" value="Glycosyl_Hydrlase_18"/>
</dbReference>
<evidence type="ECO:0000256" key="8">
    <source>
        <dbReference type="RuleBase" id="RU004453"/>
    </source>
</evidence>
<comment type="catalytic activity">
    <reaction evidence="1">
        <text>Random endo-hydrolysis of N-acetyl-beta-D-glucosaminide (1-&gt;4)-beta-linkages in chitin and chitodextrins.</text>
        <dbReference type="EC" id="3.2.1.14"/>
    </reaction>
</comment>
<evidence type="ECO:0000256" key="6">
    <source>
        <dbReference type="ARBA" id="ARBA00023295"/>
    </source>
</evidence>
<dbReference type="EMBL" id="LT629776">
    <property type="protein sequence ID" value="SDS11154.1"/>
    <property type="molecule type" value="Genomic_DNA"/>
</dbReference>
<dbReference type="SMART" id="SM00636">
    <property type="entry name" value="Glyco_18"/>
    <property type="match status" value="1"/>
</dbReference>
<dbReference type="PANTHER" id="PTHR11177">
    <property type="entry name" value="CHITINASE"/>
    <property type="match status" value="1"/>
</dbReference>
<dbReference type="PROSITE" id="PS51910">
    <property type="entry name" value="GH18_2"/>
    <property type="match status" value="1"/>
</dbReference>
<dbReference type="SUPFAM" id="SSF51055">
    <property type="entry name" value="Carbohydrate binding domain"/>
    <property type="match status" value="2"/>
</dbReference>
<evidence type="ECO:0000256" key="7">
    <source>
        <dbReference type="RuleBase" id="RU000489"/>
    </source>
</evidence>
<dbReference type="InterPro" id="IPR003610">
    <property type="entry name" value="CBM5/12"/>
</dbReference>
<dbReference type="PROSITE" id="PS01095">
    <property type="entry name" value="GH18_1"/>
    <property type="match status" value="1"/>
</dbReference>
<dbReference type="InterPro" id="IPR001579">
    <property type="entry name" value="Glyco_hydro_18_chit_AS"/>
</dbReference>
<dbReference type="EC" id="3.2.1.14" evidence="2"/>
<dbReference type="SMART" id="SM00495">
    <property type="entry name" value="ChtBD3"/>
    <property type="match status" value="2"/>
</dbReference>
<dbReference type="Pfam" id="PF02839">
    <property type="entry name" value="CBM_5_12"/>
    <property type="match status" value="2"/>
</dbReference>
<dbReference type="Gene3D" id="3.20.20.80">
    <property type="entry name" value="Glycosidases"/>
    <property type="match status" value="1"/>
</dbReference>
<dbReference type="GO" id="GO:0030246">
    <property type="term" value="F:carbohydrate binding"/>
    <property type="evidence" value="ECO:0007669"/>
    <property type="project" value="InterPro"/>
</dbReference>
<evidence type="ECO:0000256" key="5">
    <source>
        <dbReference type="ARBA" id="ARBA00023277"/>
    </source>
</evidence>
<feature type="chain" id="PRO_5009256593" description="chitinase" evidence="9">
    <location>
        <begin position="33"/>
        <end position="583"/>
    </location>
</feature>
<dbReference type="InterPro" id="IPR029070">
    <property type="entry name" value="Chitinase_insertion_sf"/>
</dbReference>
<dbReference type="GO" id="GO:0008061">
    <property type="term" value="F:chitin binding"/>
    <property type="evidence" value="ECO:0007669"/>
    <property type="project" value="InterPro"/>
</dbReference>
<protein>
    <recommendedName>
        <fullName evidence="2">chitinase</fullName>
        <ecNumber evidence="2">3.2.1.14</ecNumber>
    </recommendedName>
</protein>
<accession>A0A1H1PJ41</accession>
<dbReference type="InterPro" id="IPR006311">
    <property type="entry name" value="TAT_signal"/>
</dbReference>
<dbReference type="PANTHER" id="PTHR11177:SF317">
    <property type="entry name" value="CHITINASE 12-RELATED"/>
    <property type="match status" value="1"/>
</dbReference>
<dbReference type="PROSITE" id="PS51318">
    <property type="entry name" value="TAT"/>
    <property type="match status" value="1"/>
</dbReference>
<dbReference type="CDD" id="cd06548">
    <property type="entry name" value="GH18_chitinase"/>
    <property type="match status" value="1"/>
</dbReference>
<keyword evidence="4" id="KW-0624">Polysaccharide degradation</keyword>
<dbReference type="Gene3D" id="3.10.50.10">
    <property type="match status" value="1"/>
</dbReference>
<dbReference type="RefSeq" id="WP_083371686.1">
    <property type="nucleotide sequence ID" value="NZ_LT629776.1"/>
</dbReference>
<organism evidence="11 12">
    <name type="scientific">Paraoerskovia marina</name>
    <dbReference type="NCBI Taxonomy" id="545619"/>
    <lineage>
        <taxon>Bacteria</taxon>
        <taxon>Bacillati</taxon>
        <taxon>Actinomycetota</taxon>
        <taxon>Actinomycetes</taxon>
        <taxon>Micrococcales</taxon>
        <taxon>Cellulomonadaceae</taxon>
        <taxon>Paraoerskovia</taxon>
    </lineage>
</organism>
<dbReference type="GO" id="GO:0005975">
    <property type="term" value="P:carbohydrate metabolic process"/>
    <property type="evidence" value="ECO:0007669"/>
    <property type="project" value="InterPro"/>
</dbReference>
<dbReference type="STRING" id="545619.SAMN04489860_0819"/>
<evidence type="ECO:0000256" key="9">
    <source>
        <dbReference type="SAM" id="SignalP"/>
    </source>
</evidence>
<dbReference type="AlphaFoldDB" id="A0A1H1PJ41"/>
<dbReference type="SUPFAM" id="SSF54556">
    <property type="entry name" value="Chitinase insertion domain"/>
    <property type="match status" value="1"/>
</dbReference>
<dbReference type="GO" id="GO:0008843">
    <property type="term" value="F:endochitinase activity"/>
    <property type="evidence" value="ECO:0007669"/>
    <property type="project" value="UniProtKB-EC"/>
</dbReference>
<proteinExistence type="inferred from homology"/>
<keyword evidence="5" id="KW-0119">Carbohydrate metabolism</keyword>
<dbReference type="Gene3D" id="2.10.10.20">
    <property type="entry name" value="Carbohydrate-binding module superfamily 5/12"/>
    <property type="match status" value="2"/>
</dbReference>
<evidence type="ECO:0000313" key="12">
    <source>
        <dbReference type="Proteomes" id="UP000185663"/>
    </source>
</evidence>
<dbReference type="InterPro" id="IPR036573">
    <property type="entry name" value="CBM_sf_5/12"/>
</dbReference>
<dbReference type="GO" id="GO:0006032">
    <property type="term" value="P:chitin catabolic process"/>
    <property type="evidence" value="ECO:0007669"/>
    <property type="project" value="UniProtKB-KW"/>
</dbReference>
<dbReference type="Pfam" id="PF00704">
    <property type="entry name" value="Glyco_hydro_18"/>
    <property type="match status" value="1"/>
</dbReference>
<keyword evidence="12" id="KW-1185">Reference proteome</keyword>
<keyword evidence="9" id="KW-0732">Signal</keyword>
<dbReference type="SUPFAM" id="SSF51445">
    <property type="entry name" value="(Trans)glycosidases"/>
    <property type="match status" value="1"/>
</dbReference>
<reference evidence="11 12" key="1">
    <citation type="submission" date="2016-10" db="EMBL/GenBank/DDBJ databases">
        <authorList>
            <person name="de Groot N.N."/>
        </authorList>
    </citation>
    <scope>NUCLEOTIDE SEQUENCE [LARGE SCALE GENOMIC DNA]</scope>
    <source>
        <strain evidence="11 12">DSM 22126</strain>
    </source>
</reference>
<dbReference type="InterPro" id="IPR011583">
    <property type="entry name" value="Chitinase_II/V-like_cat"/>
</dbReference>
<dbReference type="eggNOG" id="COG3325">
    <property type="taxonomic scope" value="Bacteria"/>
</dbReference>
<keyword evidence="4" id="KW-0146">Chitin degradation</keyword>
<feature type="signal peptide" evidence="9">
    <location>
        <begin position="1"/>
        <end position="32"/>
    </location>
</feature>
<name>A0A1H1PJ41_9CELL</name>
<feature type="domain" description="GH18" evidence="10">
    <location>
        <begin position="46"/>
        <end position="467"/>
    </location>
</feature>
<dbReference type="CDD" id="cd12215">
    <property type="entry name" value="ChiC_BD"/>
    <property type="match status" value="2"/>
</dbReference>
<dbReference type="OrthoDB" id="99456at2"/>
<evidence type="ECO:0000256" key="3">
    <source>
        <dbReference type="ARBA" id="ARBA00022801"/>
    </source>
</evidence>
<evidence type="ECO:0000256" key="4">
    <source>
        <dbReference type="ARBA" id="ARBA00023024"/>
    </source>
</evidence>
<gene>
    <name evidence="11" type="ORF">SAMN04489860_0819</name>
</gene>
<dbReference type="GO" id="GO:0005576">
    <property type="term" value="C:extracellular region"/>
    <property type="evidence" value="ECO:0007669"/>
    <property type="project" value="InterPro"/>
</dbReference>
<evidence type="ECO:0000313" key="11">
    <source>
        <dbReference type="EMBL" id="SDS11154.1"/>
    </source>
</evidence>
<dbReference type="eggNOG" id="COG3979">
    <property type="taxonomic scope" value="Bacteria"/>
</dbReference>
<dbReference type="Proteomes" id="UP000185663">
    <property type="component" value="Chromosome I"/>
</dbReference>
<dbReference type="InterPro" id="IPR001223">
    <property type="entry name" value="Glyco_hydro18_cat"/>
</dbReference>
<keyword evidence="3 7" id="KW-0378">Hydrolase</keyword>